<feature type="compositionally biased region" description="Acidic residues" evidence="2">
    <location>
        <begin position="62"/>
        <end position="76"/>
    </location>
</feature>
<keyword evidence="3" id="KW-1133">Transmembrane helix</keyword>
<dbReference type="CTD" id="20205823"/>
<name>T1FAH4_HELRO</name>
<feature type="coiled-coil region" evidence="1">
    <location>
        <begin position="137"/>
        <end position="164"/>
    </location>
</feature>
<reference evidence="5" key="3">
    <citation type="submission" date="2015-06" db="UniProtKB">
        <authorList>
            <consortium name="EnsemblMetazoa"/>
        </authorList>
    </citation>
    <scope>IDENTIFICATION</scope>
</reference>
<gene>
    <name evidence="5" type="primary">20205823</name>
    <name evidence="4" type="ORF">HELRODRAFT_176400</name>
</gene>
<evidence type="ECO:0000313" key="5">
    <source>
        <dbReference type="EnsemblMetazoa" id="HelroP176400"/>
    </source>
</evidence>
<dbReference type="Proteomes" id="UP000015101">
    <property type="component" value="Unassembled WGS sequence"/>
</dbReference>
<protein>
    <submittedName>
        <fullName evidence="4 5">Uncharacterized protein</fullName>
    </submittedName>
</protein>
<evidence type="ECO:0000256" key="1">
    <source>
        <dbReference type="SAM" id="Coils"/>
    </source>
</evidence>
<evidence type="ECO:0000256" key="3">
    <source>
        <dbReference type="SAM" id="Phobius"/>
    </source>
</evidence>
<dbReference type="EMBL" id="AMQM01005656">
    <property type="status" value="NOT_ANNOTATED_CDS"/>
    <property type="molecule type" value="Genomic_DNA"/>
</dbReference>
<dbReference type="HOGENOM" id="CLU_1373584_0_0_1"/>
<dbReference type="EMBL" id="KB097026">
    <property type="protein sequence ID" value="ESO00090.1"/>
    <property type="molecule type" value="Genomic_DNA"/>
</dbReference>
<keyword evidence="1" id="KW-0175">Coiled coil</keyword>
<feature type="region of interest" description="Disordered" evidence="2">
    <location>
        <begin position="1"/>
        <end position="26"/>
    </location>
</feature>
<feature type="transmembrane region" description="Helical" evidence="3">
    <location>
        <begin position="175"/>
        <end position="193"/>
    </location>
</feature>
<keyword evidence="3" id="KW-0812">Transmembrane</keyword>
<reference evidence="4 6" key="2">
    <citation type="journal article" date="2013" name="Nature">
        <title>Insights into bilaterian evolution from three spiralian genomes.</title>
        <authorList>
            <person name="Simakov O."/>
            <person name="Marletaz F."/>
            <person name="Cho S.J."/>
            <person name="Edsinger-Gonzales E."/>
            <person name="Havlak P."/>
            <person name="Hellsten U."/>
            <person name="Kuo D.H."/>
            <person name="Larsson T."/>
            <person name="Lv J."/>
            <person name="Arendt D."/>
            <person name="Savage R."/>
            <person name="Osoegawa K."/>
            <person name="de Jong P."/>
            <person name="Grimwood J."/>
            <person name="Chapman J.A."/>
            <person name="Shapiro H."/>
            <person name="Aerts A."/>
            <person name="Otillar R.P."/>
            <person name="Terry A.Y."/>
            <person name="Boore J.L."/>
            <person name="Grigoriev I.V."/>
            <person name="Lindberg D.R."/>
            <person name="Seaver E.C."/>
            <person name="Weisblat D.A."/>
            <person name="Putnam N.H."/>
            <person name="Rokhsar D.S."/>
        </authorList>
    </citation>
    <scope>NUCLEOTIDE SEQUENCE</scope>
</reference>
<evidence type="ECO:0000313" key="4">
    <source>
        <dbReference type="EMBL" id="ESO00090.1"/>
    </source>
</evidence>
<dbReference type="GeneID" id="20205823"/>
<evidence type="ECO:0000313" key="6">
    <source>
        <dbReference type="Proteomes" id="UP000015101"/>
    </source>
</evidence>
<dbReference type="InParanoid" id="T1FAH4"/>
<dbReference type="EnsemblMetazoa" id="HelroT176400">
    <property type="protein sequence ID" value="HelroP176400"/>
    <property type="gene ID" value="HelroG176400"/>
</dbReference>
<feature type="compositionally biased region" description="Basic residues" evidence="2">
    <location>
        <begin position="80"/>
        <end position="97"/>
    </location>
</feature>
<keyword evidence="3" id="KW-0472">Membrane</keyword>
<dbReference type="RefSeq" id="XP_009021864.1">
    <property type="nucleotide sequence ID" value="XM_009023616.1"/>
</dbReference>
<reference evidence="6" key="1">
    <citation type="submission" date="2012-12" db="EMBL/GenBank/DDBJ databases">
        <authorList>
            <person name="Hellsten U."/>
            <person name="Grimwood J."/>
            <person name="Chapman J.A."/>
            <person name="Shapiro H."/>
            <person name="Aerts A."/>
            <person name="Otillar R.P."/>
            <person name="Terry A.Y."/>
            <person name="Boore J.L."/>
            <person name="Simakov O."/>
            <person name="Marletaz F."/>
            <person name="Cho S.-J."/>
            <person name="Edsinger-Gonzales E."/>
            <person name="Havlak P."/>
            <person name="Kuo D.-H."/>
            <person name="Larsson T."/>
            <person name="Lv J."/>
            <person name="Arendt D."/>
            <person name="Savage R."/>
            <person name="Osoegawa K."/>
            <person name="de Jong P."/>
            <person name="Lindberg D.R."/>
            <person name="Seaver E.C."/>
            <person name="Weisblat D.A."/>
            <person name="Putnam N.H."/>
            <person name="Grigoriev I.V."/>
            <person name="Rokhsar D.S."/>
        </authorList>
    </citation>
    <scope>NUCLEOTIDE SEQUENCE</scope>
</reference>
<evidence type="ECO:0000256" key="2">
    <source>
        <dbReference type="SAM" id="MobiDB-lite"/>
    </source>
</evidence>
<accession>T1FAH4</accession>
<keyword evidence="6" id="KW-1185">Reference proteome</keyword>
<organism evidence="5 6">
    <name type="scientific">Helobdella robusta</name>
    <name type="common">Californian leech</name>
    <dbReference type="NCBI Taxonomy" id="6412"/>
    <lineage>
        <taxon>Eukaryota</taxon>
        <taxon>Metazoa</taxon>
        <taxon>Spiralia</taxon>
        <taxon>Lophotrochozoa</taxon>
        <taxon>Annelida</taxon>
        <taxon>Clitellata</taxon>
        <taxon>Hirudinea</taxon>
        <taxon>Rhynchobdellida</taxon>
        <taxon>Glossiphoniidae</taxon>
        <taxon>Helobdella</taxon>
    </lineage>
</organism>
<proteinExistence type="predicted"/>
<sequence length="199" mass="23329">MKSENFSNLMAKKPKKPRGSSMSSRRIDRYFAEAELARPAGKMDKSAITFLQNYTKQPGNDTELESEDSETEEFDEYLPRPKKRLRRSTSVKFPHPRRQQEQQNQYAEYEYRRPKRAHFNWTKELRNNSSSANNNQWEVTEEEVEEYRRRKRMEKEEALEKEEESNGSPSLATTGLYITAASLLAAGVTMAIVKNKIFF</sequence>
<feature type="region of interest" description="Disordered" evidence="2">
    <location>
        <begin position="53"/>
        <end position="107"/>
    </location>
</feature>
<dbReference type="KEGG" id="hro:HELRODRAFT_176400"/>
<dbReference type="AlphaFoldDB" id="T1FAH4"/>